<comment type="caution">
    <text evidence="5">The sequence shown here is derived from an EMBL/GenBank/DDBJ whole genome shotgun (WGS) entry which is preliminary data.</text>
</comment>
<evidence type="ECO:0000259" key="4">
    <source>
        <dbReference type="Pfam" id="PF08353"/>
    </source>
</evidence>
<comment type="catalytic activity">
    <reaction evidence="2">
        <text>beta-D-GlcNAc-(1-&gt;4)-Mur2Ac(oyl-L-Ala-gamma-D-Glu-L-Lys-D-Ala-D-Ala)-di-trans,octa-cis-undecaprenyl diphosphate + ATP = beta-D-GlcNAc-(1-&gt;4)-Mur2Ac(oyl-L-Ala-gamma-D-O-P-Glu-L-Lys-D-Ala-D-Ala)-di-trans,octa-cis-undecaprenyl diphosphate + ADP</text>
        <dbReference type="Rhea" id="RHEA:59488"/>
        <dbReference type="ChEBI" id="CHEBI:30616"/>
        <dbReference type="ChEBI" id="CHEBI:60033"/>
        <dbReference type="ChEBI" id="CHEBI:143132"/>
        <dbReference type="ChEBI" id="CHEBI:456216"/>
    </reaction>
</comment>
<sequence>MSFKSSVAAGVGHLSYSVLHDVFNRGSSLPGLIALKIDPDILYHYKDRYDFVIVGGTNGKTTATALAVQALKQKYPDVLYNPTGSNMKRGIATIFMSAPKPKKKGLAVLEVDEANIVRIVKYFKPKAFVFTNLFRDQLDRYSELYATWDRMLEGVRMAPNATIIANADDPIFNSVDLPNPRVWYGFDDQPMGDLEAPSNTDGVVCPKCHHIIHYGFITYGGLGAYFCPNCGHKRPELDYRVTAVDEMTSADSTVKFDDYEFKIPVGGSYNIYNALAAYSLSRFMGVDQEAIKTAFEKSPEIFGRQERVQIGDKEMVIIMVKNQIGVDTVLDMIKTDKEPFSFAFMLTALPADGEDTSWIWDCNFETLKEHDIPYYLVGASNYKDAATRFKFGGFTDVNVEPDPAKLIDRIKEMPTKRLYVVTCYTAMRQLRKALAEQKLIDGGME</sequence>
<gene>
    <name evidence="2" type="primary">murT</name>
    <name evidence="5" type="ORF">FC49_GL001249</name>
</gene>
<keyword evidence="2 5" id="KW-0436">Ligase</keyword>
<dbReference type="PANTHER" id="PTHR23135:SF7">
    <property type="entry name" value="LIPID II ISOGLUTAMINYL SYNTHASE (GLUTAMINE-HYDROLYZING) SUBUNIT MURT"/>
    <property type="match status" value="1"/>
</dbReference>
<comment type="catalytic activity">
    <reaction evidence="2">
        <text>beta-D-GlcNAc-(1-&gt;4)-Mur2Ac(oyl-L-Ala-gamma-D-Glu-L-Lys-D-Ala-D-Ala)-di-trans,octa-cis-undecaprenyl diphosphate + L-glutamine + ATP + H2O = beta-D-GlcNAc-(1-&gt;4)-Mur2Ac(oyl-L-Ala-D-isoglutaminyl-L-Lys-D-Ala-D-Ala)-di-trans,octa-cis-undecaprenyl diphosphate + L-glutamate + ADP + phosphate + H(+)</text>
        <dbReference type="Rhea" id="RHEA:57928"/>
        <dbReference type="ChEBI" id="CHEBI:15377"/>
        <dbReference type="ChEBI" id="CHEBI:15378"/>
        <dbReference type="ChEBI" id="CHEBI:29985"/>
        <dbReference type="ChEBI" id="CHEBI:30616"/>
        <dbReference type="ChEBI" id="CHEBI:43474"/>
        <dbReference type="ChEBI" id="CHEBI:58359"/>
        <dbReference type="ChEBI" id="CHEBI:60033"/>
        <dbReference type="ChEBI" id="CHEBI:62233"/>
        <dbReference type="ChEBI" id="CHEBI:456216"/>
        <dbReference type="EC" id="6.3.5.13"/>
    </reaction>
</comment>
<name>A0A0R1W9N8_9LACO</name>
<dbReference type="Proteomes" id="UP000050973">
    <property type="component" value="Unassembled WGS sequence"/>
</dbReference>
<dbReference type="GO" id="GO:0008360">
    <property type="term" value="P:regulation of cell shape"/>
    <property type="evidence" value="ECO:0007669"/>
    <property type="project" value="UniProtKB-KW"/>
</dbReference>
<keyword evidence="2" id="KW-0547">Nucleotide-binding</keyword>
<evidence type="ECO:0000256" key="1">
    <source>
        <dbReference type="ARBA" id="ARBA00004752"/>
    </source>
</evidence>
<dbReference type="GO" id="GO:0005524">
    <property type="term" value="F:ATP binding"/>
    <property type="evidence" value="ECO:0007669"/>
    <property type="project" value="UniProtKB-UniRule"/>
</dbReference>
<accession>A0A0R1W9N8</accession>
<evidence type="ECO:0000256" key="2">
    <source>
        <dbReference type="HAMAP-Rule" id="MF_02214"/>
    </source>
</evidence>
<keyword evidence="2" id="KW-0133">Cell shape</keyword>
<dbReference type="Gene3D" id="3.40.1190.10">
    <property type="entry name" value="Mur-like, catalytic domain"/>
    <property type="match status" value="1"/>
</dbReference>
<dbReference type="GO" id="GO:0140282">
    <property type="term" value="F:carbon-nitrogen ligase activity on lipid II"/>
    <property type="evidence" value="ECO:0007669"/>
    <property type="project" value="UniProtKB-UniRule"/>
</dbReference>
<comment type="function">
    <text evidence="2">The lipid II isoglutaminyl synthase complex catalyzes the formation of alpha-D-isoglutamine in the cell wall lipid II stem peptide. The MurT subunit catalyzes the ATP-dependent amidation of D-glutamate residue of lipid II, converting it to an isoglutamine residue.</text>
</comment>
<keyword evidence="2" id="KW-0479">Metal-binding</keyword>
<comment type="pathway">
    <text evidence="1 2">Cell wall biogenesis; peptidoglycan biosynthesis.</text>
</comment>
<dbReference type="HAMAP" id="MF_02214">
    <property type="entry name" value="Lipid_II_synth_MurT"/>
    <property type="match status" value="1"/>
</dbReference>
<dbReference type="Pfam" id="PF08353">
    <property type="entry name" value="MurT_C"/>
    <property type="match status" value="1"/>
</dbReference>
<feature type="domain" description="Mur ligase central" evidence="3">
    <location>
        <begin position="54"/>
        <end position="174"/>
    </location>
</feature>
<feature type="binding site" evidence="2">
    <location>
        <position position="227"/>
    </location>
    <ligand>
        <name>Zn(2+)</name>
        <dbReference type="ChEBI" id="CHEBI:29105"/>
    </ligand>
</feature>
<comment type="catalytic activity">
    <reaction evidence="2">
        <text>beta-D-GlcNAc-(1-&gt;4)-Mur2Ac(oyl-L-Ala-gamma-D-O-P-Glu-L-Lys-D-Ala-D-Ala)-di-trans,octa-cis-undecaprenyl diphosphate + NH4(+) = beta-D-GlcNAc-(1-&gt;4)-Mur2Ac(oyl-L-Ala-D-isoglutaminyl-L-Lys-D-Ala-D-Ala)-di-trans,octa-cis-undecaprenyl diphosphate + phosphate + H(+)</text>
        <dbReference type="Rhea" id="RHEA:57932"/>
        <dbReference type="ChEBI" id="CHEBI:15378"/>
        <dbReference type="ChEBI" id="CHEBI:28938"/>
        <dbReference type="ChEBI" id="CHEBI:43474"/>
        <dbReference type="ChEBI" id="CHEBI:62233"/>
        <dbReference type="ChEBI" id="CHEBI:143132"/>
    </reaction>
</comment>
<dbReference type="GO" id="GO:0016881">
    <property type="term" value="F:acid-amino acid ligase activity"/>
    <property type="evidence" value="ECO:0007669"/>
    <property type="project" value="InterPro"/>
</dbReference>
<organism evidence="5 6">
    <name type="scientific">Limosilactobacillus oris DSM 4864</name>
    <dbReference type="NCBI Taxonomy" id="1423779"/>
    <lineage>
        <taxon>Bacteria</taxon>
        <taxon>Bacillati</taxon>
        <taxon>Bacillota</taxon>
        <taxon>Bacilli</taxon>
        <taxon>Lactobacillales</taxon>
        <taxon>Lactobacillaceae</taxon>
        <taxon>Limosilactobacillus</taxon>
    </lineage>
</organism>
<dbReference type="GO" id="GO:0009252">
    <property type="term" value="P:peptidoglycan biosynthetic process"/>
    <property type="evidence" value="ECO:0007669"/>
    <property type="project" value="UniProtKB-UniRule"/>
</dbReference>
<comment type="subunit">
    <text evidence="2">Forms a heterodimer with GatD.</text>
</comment>
<dbReference type="Pfam" id="PF08245">
    <property type="entry name" value="Mur_ligase_M"/>
    <property type="match status" value="1"/>
</dbReference>
<dbReference type="GO" id="GO:0008270">
    <property type="term" value="F:zinc ion binding"/>
    <property type="evidence" value="ECO:0007669"/>
    <property type="project" value="UniProtKB-UniRule"/>
</dbReference>
<dbReference type="InterPro" id="IPR013564">
    <property type="entry name" value="MurT_C"/>
</dbReference>
<keyword evidence="2" id="KW-0961">Cell wall biogenesis/degradation</keyword>
<evidence type="ECO:0000313" key="5">
    <source>
        <dbReference type="EMBL" id="KRM14365.1"/>
    </source>
</evidence>
<evidence type="ECO:0000313" key="6">
    <source>
        <dbReference type="Proteomes" id="UP000050973"/>
    </source>
</evidence>
<keyword evidence="2" id="KW-0067">ATP-binding</keyword>
<dbReference type="InterPro" id="IPR043703">
    <property type="entry name" value="Lipid_II_synth_MurT"/>
</dbReference>
<protein>
    <recommendedName>
        <fullName evidence="2">Lipid II isoglutaminyl synthase (glutamine-hydrolyzing) subunit MurT</fullName>
        <ecNumber evidence="2">6.3.5.13</ecNumber>
    </recommendedName>
</protein>
<dbReference type="SUPFAM" id="SSF53623">
    <property type="entry name" value="MurD-like peptide ligases, catalytic domain"/>
    <property type="match status" value="1"/>
</dbReference>
<dbReference type="EMBL" id="AZGE01000031">
    <property type="protein sequence ID" value="KRM14365.1"/>
    <property type="molecule type" value="Genomic_DNA"/>
</dbReference>
<keyword evidence="2" id="KW-0862">Zinc</keyword>
<feature type="binding site" evidence="2">
    <location>
        <position position="208"/>
    </location>
    <ligand>
        <name>Zn(2+)</name>
        <dbReference type="ChEBI" id="CHEBI:29105"/>
    </ligand>
</feature>
<feature type="active site" evidence="2">
    <location>
        <position position="355"/>
    </location>
</feature>
<comment type="similarity">
    <text evidence="2">Belongs to the MurCDEF family. MurT subfamily.</text>
</comment>
<keyword evidence="2" id="KW-0573">Peptidoglycan synthesis</keyword>
<feature type="binding site" evidence="2">
    <location>
        <position position="205"/>
    </location>
    <ligand>
        <name>Zn(2+)</name>
        <dbReference type="ChEBI" id="CHEBI:29105"/>
    </ligand>
</feature>
<dbReference type="PANTHER" id="PTHR23135">
    <property type="entry name" value="MUR LIGASE FAMILY MEMBER"/>
    <property type="match status" value="1"/>
</dbReference>
<feature type="binding site" evidence="2">
    <location>
        <position position="230"/>
    </location>
    <ligand>
        <name>Zn(2+)</name>
        <dbReference type="ChEBI" id="CHEBI:29105"/>
    </ligand>
</feature>
<proteinExistence type="inferred from homology"/>
<dbReference type="GO" id="GO:0071555">
    <property type="term" value="P:cell wall organization"/>
    <property type="evidence" value="ECO:0007669"/>
    <property type="project" value="UniProtKB-KW"/>
</dbReference>
<dbReference type="RefSeq" id="WP_056984762.1">
    <property type="nucleotide sequence ID" value="NZ_AZGE01000031.1"/>
</dbReference>
<dbReference type="AlphaFoldDB" id="A0A0R1W9N8"/>
<dbReference type="InterPro" id="IPR036565">
    <property type="entry name" value="Mur-like_cat_sf"/>
</dbReference>
<evidence type="ECO:0000259" key="3">
    <source>
        <dbReference type="Pfam" id="PF08245"/>
    </source>
</evidence>
<dbReference type="UniPathway" id="UPA00219"/>
<dbReference type="EC" id="6.3.5.13" evidence="2"/>
<feature type="domain" description="Lipid II isoglutaminyl synthase (glutamine-hydrolyzing) subunit MurT C-terminal" evidence="4">
    <location>
        <begin position="319"/>
        <end position="427"/>
    </location>
</feature>
<dbReference type="InterPro" id="IPR013221">
    <property type="entry name" value="Mur_ligase_cen"/>
</dbReference>
<dbReference type="PATRIC" id="fig|1423779.3.peg.1284"/>
<reference evidence="5 6" key="1">
    <citation type="journal article" date="2015" name="Genome Announc.">
        <title>Expanding the biotechnology potential of lactobacilli through comparative genomics of 213 strains and associated genera.</title>
        <authorList>
            <person name="Sun Z."/>
            <person name="Harris H.M."/>
            <person name="McCann A."/>
            <person name="Guo C."/>
            <person name="Argimon S."/>
            <person name="Zhang W."/>
            <person name="Yang X."/>
            <person name="Jeffery I.B."/>
            <person name="Cooney J.C."/>
            <person name="Kagawa T.F."/>
            <person name="Liu W."/>
            <person name="Song Y."/>
            <person name="Salvetti E."/>
            <person name="Wrobel A."/>
            <person name="Rasinkangas P."/>
            <person name="Parkhill J."/>
            <person name="Rea M.C."/>
            <person name="O'Sullivan O."/>
            <person name="Ritari J."/>
            <person name="Douillard F.P."/>
            <person name="Paul Ross R."/>
            <person name="Yang R."/>
            <person name="Briner A.E."/>
            <person name="Felis G.E."/>
            <person name="de Vos W.M."/>
            <person name="Barrangou R."/>
            <person name="Klaenhammer T.R."/>
            <person name="Caufield P.W."/>
            <person name="Cui Y."/>
            <person name="Zhang H."/>
            <person name="O'Toole P.W."/>
        </authorList>
    </citation>
    <scope>NUCLEOTIDE SEQUENCE [LARGE SCALE GENOMIC DNA]</scope>
    <source>
        <strain evidence="5 6">DSM 4864</strain>
    </source>
</reference>